<sequence length="635" mass="70198">MAAAAAATAVHRVCKPEPLSSGYPSCKEGDMERSRLLESIHRAYEVALGRLAMAAMPSFLDAGFCFGLLNPVSNIVANTLTAASAAAVAVEESEVEEMERRSRDGLVTFLTCFFPYLADWEATRYLLLADADLLATALLVVRDRGLRGFHSNSDTNIAAVKLALRCAALAANHKQPQRLVDAWLSLSHRLEEASFLLSSPNADVFAIRKLAEQSAPPSPSVRPLETPWHLAAFRCRPKRVLLDVIHGFYLKALARLPAGELRSRYHRSLLEGGHCYGPLGPVSNIINNTLWHDIVYPAKEGFELDMIWTKSLLRIEARSFYGLVSFLCTRYPNLDLHQAMRCLLEANGNLAAAIASHHLNPDVQGEFLSSCKTMLGPTALSLLQGDTKLSYEDIHCLANLLLAGTTSPGNSLQLLSPNQRLTSGKRYKIRNWMHLDARIAAKVKAALAAYASNNEEPTYELHVICGVNEHVSGPNESKSSDEIPPYFYHHSHINFLAARRGDQYDGEAPTLFFAEIGNDEGYDGGVVTLCCPNKFAASIVIMKGAELYILAKRCSMGARWISKRWCAEKIHTAWKLIQDLRQGHSSPTTILSNRVISLQIIWEDWKRIASILIMLMMTVRKMAVANMTVVNVCLT</sequence>
<evidence type="ECO:0000313" key="3">
    <source>
        <dbReference type="EnsemblPlants" id="LPERR10G06260.1"/>
    </source>
</evidence>
<feature type="domain" description="DUF3615" evidence="1">
    <location>
        <begin position="443"/>
        <end position="532"/>
    </location>
</feature>
<feature type="domain" description="PIR2-like helical" evidence="2">
    <location>
        <begin position="244"/>
        <end position="356"/>
    </location>
</feature>
<reference evidence="4" key="2">
    <citation type="submission" date="2013-12" db="EMBL/GenBank/DDBJ databases">
        <authorList>
            <person name="Yu Y."/>
            <person name="Lee S."/>
            <person name="de Baynast K."/>
            <person name="Wissotski M."/>
            <person name="Liu L."/>
            <person name="Talag J."/>
            <person name="Goicoechea J."/>
            <person name="Angelova A."/>
            <person name="Jetty R."/>
            <person name="Kudrna D."/>
            <person name="Golser W."/>
            <person name="Rivera L."/>
            <person name="Zhang J."/>
            <person name="Wing R."/>
        </authorList>
    </citation>
    <scope>NUCLEOTIDE SEQUENCE</scope>
</reference>
<dbReference type="Pfam" id="PF20235">
    <property type="entry name" value="PIR2-like_helical"/>
    <property type="match status" value="2"/>
</dbReference>
<dbReference type="AlphaFoldDB" id="A0A0D9XJC7"/>
<dbReference type="Gramene" id="LPERR10G06260.1">
    <property type="protein sequence ID" value="LPERR10G06260.1"/>
    <property type="gene ID" value="LPERR10G06260"/>
</dbReference>
<dbReference type="eggNOG" id="ENOG502R7EG">
    <property type="taxonomic scope" value="Eukaryota"/>
</dbReference>
<evidence type="ECO:0000313" key="4">
    <source>
        <dbReference type="Proteomes" id="UP000032180"/>
    </source>
</evidence>
<evidence type="ECO:0000259" key="2">
    <source>
        <dbReference type="Pfam" id="PF20235"/>
    </source>
</evidence>
<dbReference type="PANTHER" id="PTHR33120:SF49">
    <property type="entry name" value="PIR2-LIKE HELICAL DOMAIN-CONTAINING PROTEIN"/>
    <property type="match status" value="1"/>
</dbReference>
<reference evidence="3" key="3">
    <citation type="submission" date="2015-04" db="UniProtKB">
        <authorList>
            <consortium name="EnsemblPlants"/>
        </authorList>
    </citation>
    <scope>IDENTIFICATION</scope>
</reference>
<protein>
    <submittedName>
        <fullName evidence="3">Uncharacterized protein</fullName>
    </submittedName>
</protein>
<name>A0A0D9XJC7_9ORYZ</name>
<dbReference type="Pfam" id="PF12274">
    <property type="entry name" value="DUF3615"/>
    <property type="match status" value="1"/>
</dbReference>
<evidence type="ECO:0000259" key="1">
    <source>
        <dbReference type="Pfam" id="PF12274"/>
    </source>
</evidence>
<dbReference type="InterPro" id="IPR022059">
    <property type="entry name" value="DUF3615"/>
</dbReference>
<proteinExistence type="predicted"/>
<dbReference type="Proteomes" id="UP000032180">
    <property type="component" value="Chromosome 10"/>
</dbReference>
<accession>A0A0D9XJC7</accession>
<feature type="domain" description="PIR2-like helical" evidence="2">
    <location>
        <begin position="39"/>
        <end position="137"/>
    </location>
</feature>
<dbReference type="InterPro" id="IPR046527">
    <property type="entry name" value="PIR2-like_helical"/>
</dbReference>
<keyword evidence="4" id="KW-1185">Reference proteome</keyword>
<reference evidence="3 4" key="1">
    <citation type="submission" date="2012-08" db="EMBL/GenBank/DDBJ databases">
        <title>Oryza genome evolution.</title>
        <authorList>
            <person name="Wing R.A."/>
        </authorList>
    </citation>
    <scope>NUCLEOTIDE SEQUENCE</scope>
</reference>
<dbReference type="EnsemblPlants" id="LPERR10G06260.1">
    <property type="protein sequence ID" value="LPERR10G06260.1"/>
    <property type="gene ID" value="LPERR10G06260"/>
</dbReference>
<organism evidence="3 4">
    <name type="scientific">Leersia perrieri</name>
    <dbReference type="NCBI Taxonomy" id="77586"/>
    <lineage>
        <taxon>Eukaryota</taxon>
        <taxon>Viridiplantae</taxon>
        <taxon>Streptophyta</taxon>
        <taxon>Embryophyta</taxon>
        <taxon>Tracheophyta</taxon>
        <taxon>Spermatophyta</taxon>
        <taxon>Magnoliopsida</taxon>
        <taxon>Liliopsida</taxon>
        <taxon>Poales</taxon>
        <taxon>Poaceae</taxon>
        <taxon>BOP clade</taxon>
        <taxon>Oryzoideae</taxon>
        <taxon>Oryzeae</taxon>
        <taxon>Oryzinae</taxon>
        <taxon>Leersia</taxon>
    </lineage>
</organism>
<dbReference type="HOGENOM" id="CLU_011465_1_1_1"/>
<dbReference type="PANTHER" id="PTHR33120">
    <property type="entry name" value="EXPRESSED PROTEIN-RELATED"/>
    <property type="match status" value="1"/>
</dbReference>